<dbReference type="SUPFAM" id="SSF56935">
    <property type="entry name" value="Porins"/>
    <property type="match status" value="1"/>
</dbReference>
<dbReference type="CDD" id="cd01347">
    <property type="entry name" value="ligand_gated_channel"/>
    <property type="match status" value="1"/>
</dbReference>
<comment type="subcellular location">
    <subcellularLocation>
        <location evidence="1 10">Cell outer membrane</location>
        <topology evidence="1 10">Multi-pass membrane protein</topology>
    </subcellularLocation>
</comment>
<dbReference type="EMBL" id="PNIE01000046">
    <property type="protein sequence ID" value="PMP63084.1"/>
    <property type="molecule type" value="Genomic_DNA"/>
</dbReference>
<keyword evidence="8 14" id="KW-0675">Receptor</keyword>
<keyword evidence="5" id="KW-0732">Signal</keyword>
<evidence type="ECO:0000313" key="15">
    <source>
        <dbReference type="Proteomes" id="UP000235731"/>
    </source>
</evidence>
<keyword evidence="7 10" id="KW-0472">Membrane</keyword>
<dbReference type="Gene3D" id="2.170.130.10">
    <property type="entry name" value="TonB-dependent receptor, plug domain"/>
    <property type="match status" value="1"/>
</dbReference>
<comment type="caution">
    <text evidence="14">The sequence shown here is derived from an EMBL/GenBank/DDBJ whole genome shotgun (WGS) entry which is preliminary data.</text>
</comment>
<evidence type="ECO:0000256" key="10">
    <source>
        <dbReference type="PROSITE-ProRule" id="PRU01360"/>
    </source>
</evidence>
<dbReference type="Pfam" id="PF00593">
    <property type="entry name" value="TonB_dep_Rec_b-barrel"/>
    <property type="match status" value="1"/>
</dbReference>
<gene>
    <name evidence="14" type="ORF">C0197_03470</name>
</gene>
<sequence length="723" mass="83425">MVFNPGFATEKEETKKPKELPEVVVTATRTEITPEEAPASVNIVTKEKLEIKRPKTIDEALNDLPGVMVKRGKGLMDTMLSITLRGLGEQKRTLILFDGIVLNDAYTGSVKMGGFFPEDLERVEVVKGPFSSLWGGYAMAGVVQFITKMPEKREITIKTGYGSSFDRGEAMDDLRRVYLSYGDKIGKFSFFLSYGRHDTNGYVTDFVTSTTVPSGTYGAKPSYDRYGKPIYIVGDKGDNRWWDDGITIKAQYEFNEKTRLRLTYLRNRYEYNYDEPHPYLYKATTNQPVYRPSQKDYLPGPGGRIQNIWGALFETELFKKLKTKLNLSYTTTEKDWYVNVGSKATISGCLPRTRPEDCGYVSNTPQRAFQGDLQFSLPLFNNQILTFGGAYRWEYAETKEKYLRNWKDETSTVKLKYQSKGKTRTWSIFAQDEIRLTEKLTAYLGARYDNWRTYDGYVNQVGTSGYPKEYPSNTETSFSPKFSFNFKPFEGTILRGSVGKAFRPPTVYELYRTLTTRWSILAGNPNLKPEKVTSYELGLDQKLWKGAKFQLTYFYNDMDDLIYRKTVSAEYQEHINVGSAESQGFEASFEQSFDFGLRLFANLTYTDSEVKKNKAKPETEGKRLTYLPLWMGNLGAEFKRGKWSFYIVGRYVDKWFIDDENKDKKSHVYGSYDEYFVVDVRASYQINKWMSLSISGDNIFDRDYYHYYKAPGASWFAELTLKF</sequence>
<dbReference type="InterPro" id="IPR036942">
    <property type="entry name" value="Beta-barrel_TonB_sf"/>
</dbReference>
<dbReference type="GO" id="GO:0015344">
    <property type="term" value="F:siderophore uptake transmembrane transporter activity"/>
    <property type="evidence" value="ECO:0007669"/>
    <property type="project" value="TreeGrafter"/>
</dbReference>
<dbReference type="AlphaFoldDB" id="A0A2N7PJS2"/>
<keyword evidence="3 10" id="KW-1134">Transmembrane beta strand</keyword>
<comment type="similarity">
    <text evidence="10 11">Belongs to the TonB-dependent receptor family.</text>
</comment>
<evidence type="ECO:0000256" key="2">
    <source>
        <dbReference type="ARBA" id="ARBA00022448"/>
    </source>
</evidence>
<keyword evidence="9 10" id="KW-0998">Cell outer membrane</keyword>
<evidence type="ECO:0000256" key="11">
    <source>
        <dbReference type="RuleBase" id="RU003357"/>
    </source>
</evidence>
<keyword evidence="2 10" id="KW-0813">Transport</keyword>
<keyword evidence="6 11" id="KW-0798">TonB box</keyword>
<reference evidence="14 15" key="1">
    <citation type="submission" date="2018-01" db="EMBL/GenBank/DDBJ databases">
        <title>Metagenomic assembled genomes from two thermal pools in the Uzon Caldera, Kamchatka, Russia.</title>
        <authorList>
            <person name="Wilkins L."/>
            <person name="Ettinger C."/>
        </authorList>
    </citation>
    <scope>NUCLEOTIDE SEQUENCE [LARGE SCALE GENOMIC DNA]</scope>
    <source>
        <strain evidence="14">ZAV-15</strain>
    </source>
</reference>
<dbReference type="InterPro" id="IPR012910">
    <property type="entry name" value="Plug_dom"/>
</dbReference>
<feature type="domain" description="TonB-dependent receptor-like beta-barrel" evidence="12">
    <location>
        <begin position="255"/>
        <end position="699"/>
    </location>
</feature>
<evidence type="ECO:0000256" key="3">
    <source>
        <dbReference type="ARBA" id="ARBA00022452"/>
    </source>
</evidence>
<name>A0A2N7PJS2_9BACT</name>
<dbReference type="InterPro" id="IPR000531">
    <property type="entry name" value="Beta-barrel_TonB"/>
</dbReference>
<evidence type="ECO:0000256" key="4">
    <source>
        <dbReference type="ARBA" id="ARBA00022692"/>
    </source>
</evidence>
<evidence type="ECO:0000256" key="9">
    <source>
        <dbReference type="ARBA" id="ARBA00023237"/>
    </source>
</evidence>
<accession>A0A2N7PJS2</accession>
<dbReference type="PANTHER" id="PTHR30069">
    <property type="entry name" value="TONB-DEPENDENT OUTER MEMBRANE RECEPTOR"/>
    <property type="match status" value="1"/>
</dbReference>
<dbReference type="InterPro" id="IPR037066">
    <property type="entry name" value="Plug_dom_sf"/>
</dbReference>
<dbReference type="Proteomes" id="UP000235731">
    <property type="component" value="Unassembled WGS sequence"/>
</dbReference>
<dbReference type="InterPro" id="IPR039426">
    <property type="entry name" value="TonB-dep_rcpt-like"/>
</dbReference>
<dbReference type="PANTHER" id="PTHR30069:SF29">
    <property type="entry name" value="HEMOGLOBIN AND HEMOGLOBIN-HAPTOGLOBIN-BINDING PROTEIN 1-RELATED"/>
    <property type="match status" value="1"/>
</dbReference>
<evidence type="ECO:0000256" key="6">
    <source>
        <dbReference type="ARBA" id="ARBA00023077"/>
    </source>
</evidence>
<evidence type="ECO:0000259" key="13">
    <source>
        <dbReference type="Pfam" id="PF07715"/>
    </source>
</evidence>
<evidence type="ECO:0000256" key="5">
    <source>
        <dbReference type="ARBA" id="ARBA00022729"/>
    </source>
</evidence>
<dbReference type="PROSITE" id="PS52016">
    <property type="entry name" value="TONB_DEPENDENT_REC_3"/>
    <property type="match status" value="1"/>
</dbReference>
<proteinExistence type="inferred from homology"/>
<dbReference type="Pfam" id="PF07715">
    <property type="entry name" value="Plug"/>
    <property type="match status" value="1"/>
</dbReference>
<protein>
    <submittedName>
        <fullName evidence="14">TonB-dependent receptor</fullName>
    </submittedName>
</protein>
<evidence type="ECO:0000256" key="7">
    <source>
        <dbReference type="ARBA" id="ARBA00023136"/>
    </source>
</evidence>
<evidence type="ECO:0000256" key="8">
    <source>
        <dbReference type="ARBA" id="ARBA00023170"/>
    </source>
</evidence>
<evidence type="ECO:0000259" key="12">
    <source>
        <dbReference type="Pfam" id="PF00593"/>
    </source>
</evidence>
<keyword evidence="4 10" id="KW-0812">Transmembrane</keyword>
<evidence type="ECO:0000313" key="14">
    <source>
        <dbReference type="EMBL" id="PMP63084.1"/>
    </source>
</evidence>
<evidence type="ECO:0000256" key="1">
    <source>
        <dbReference type="ARBA" id="ARBA00004571"/>
    </source>
</evidence>
<feature type="domain" description="TonB-dependent receptor plug" evidence="13">
    <location>
        <begin position="35"/>
        <end position="142"/>
    </location>
</feature>
<organism evidence="14 15">
    <name type="scientific">Caldimicrobium thiodismutans</name>
    <dbReference type="NCBI Taxonomy" id="1653476"/>
    <lineage>
        <taxon>Bacteria</taxon>
        <taxon>Pseudomonadati</taxon>
        <taxon>Thermodesulfobacteriota</taxon>
        <taxon>Thermodesulfobacteria</taxon>
        <taxon>Thermodesulfobacteriales</taxon>
        <taxon>Thermodesulfobacteriaceae</taxon>
        <taxon>Caldimicrobium</taxon>
    </lineage>
</organism>
<dbReference type="GO" id="GO:0044718">
    <property type="term" value="P:siderophore transmembrane transport"/>
    <property type="evidence" value="ECO:0007669"/>
    <property type="project" value="TreeGrafter"/>
</dbReference>
<dbReference type="Gene3D" id="2.40.170.20">
    <property type="entry name" value="TonB-dependent receptor, beta-barrel domain"/>
    <property type="match status" value="1"/>
</dbReference>
<dbReference type="GO" id="GO:0009279">
    <property type="term" value="C:cell outer membrane"/>
    <property type="evidence" value="ECO:0007669"/>
    <property type="project" value="UniProtKB-SubCell"/>
</dbReference>